<dbReference type="InterPro" id="IPR050640">
    <property type="entry name" value="Bact_2-comp_sensor_kinase"/>
</dbReference>
<sequence length="356" mass="40736">MKNIRLQRNEQIVALAAIALISLTISITDWLQRGMLPSFNILLSAVSAVLFMYWLPMIISYLLVIKFKINRWLLQWISLFLSISLGAFFWGEIRALFIPLQGIGFLQALLISLPWSTMIFVAVKFYLTQKHLKLEEQLRKQAEINLLHSQLNPHFLFNSLNTIASFARTQPTRCEDLVHDLAAVLRYSLSQSGLNQPKKSAPKEVWVKLSDELVILNKWCDIERSRFGDNLRINFDIDDDLLDKVVPAMLLQPLIENAIKHGKSTPLHIWITVRHDAQHMLFNVRDNGVGFDESYLINANNKHTSKEHRKLEQDKGAHFGLEITQARLELEAGARLEFSNTPEGGANVEFKLQLGS</sequence>
<dbReference type="GO" id="GO:0000155">
    <property type="term" value="F:phosphorelay sensor kinase activity"/>
    <property type="evidence" value="ECO:0007669"/>
    <property type="project" value="InterPro"/>
</dbReference>
<feature type="domain" description="Histidine kinase" evidence="2">
    <location>
        <begin position="250"/>
        <end position="356"/>
    </location>
</feature>
<dbReference type="PANTHER" id="PTHR34220:SF7">
    <property type="entry name" value="SENSOR HISTIDINE KINASE YPDA"/>
    <property type="match status" value="1"/>
</dbReference>
<keyword evidence="4" id="KW-1185">Reference proteome</keyword>
<dbReference type="InterPro" id="IPR003594">
    <property type="entry name" value="HATPase_dom"/>
</dbReference>
<dbReference type="SUPFAM" id="SSF55874">
    <property type="entry name" value="ATPase domain of HSP90 chaperone/DNA topoisomerase II/histidine kinase"/>
    <property type="match status" value="1"/>
</dbReference>
<dbReference type="AlphaFoldDB" id="A0A0S2K0X0"/>
<keyword evidence="3" id="KW-0808">Transferase</keyword>
<dbReference type="OrthoDB" id="4048724at2"/>
<dbReference type="Gene3D" id="3.30.565.10">
    <property type="entry name" value="Histidine kinase-like ATPase, C-terminal domain"/>
    <property type="match status" value="1"/>
</dbReference>
<dbReference type="STRING" id="161398.PP2015_1118"/>
<dbReference type="EMBL" id="CP013187">
    <property type="protein sequence ID" value="ALO41634.1"/>
    <property type="molecule type" value="Genomic_DNA"/>
</dbReference>
<reference evidence="3 4" key="1">
    <citation type="submission" date="2015-11" db="EMBL/GenBank/DDBJ databases">
        <authorList>
            <person name="Zhang Y."/>
            <person name="Guo Z."/>
        </authorList>
    </citation>
    <scope>NUCLEOTIDE SEQUENCE [LARGE SCALE GENOMIC DNA]</scope>
    <source>
        <strain evidence="3 4">KCTC 12086</strain>
    </source>
</reference>
<dbReference type="Proteomes" id="UP000061457">
    <property type="component" value="Chromosome I"/>
</dbReference>
<keyword evidence="1" id="KW-0472">Membrane</keyword>
<feature type="transmembrane region" description="Helical" evidence="1">
    <location>
        <begin position="43"/>
        <end position="65"/>
    </location>
</feature>
<dbReference type="KEGG" id="pphe:PP2015_1118"/>
<dbReference type="GO" id="GO:0016020">
    <property type="term" value="C:membrane"/>
    <property type="evidence" value="ECO:0007669"/>
    <property type="project" value="InterPro"/>
</dbReference>
<dbReference type="RefSeq" id="WP_058029359.1">
    <property type="nucleotide sequence ID" value="NZ_CP013187.1"/>
</dbReference>
<proteinExistence type="predicted"/>
<gene>
    <name evidence="3" type="ORF">PP2015_1118</name>
</gene>
<evidence type="ECO:0000313" key="3">
    <source>
        <dbReference type="EMBL" id="ALO41634.1"/>
    </source>
</evidence>
<feature type="transmembrane region" description="Helical" evidence="1">
    <location>
        <begin position="12"/>
        <end position="31"/>
    </location>
</feature>
<dbReference type="Pfam" id="PF06580">
    <property type="entry name" value="His_kinase"/>
    <property type="match status" value="1"/>
</dbReference>
<feature type="transmembrane region" description="Helical" evidence="1">
    <location>
        <begin position="103"/>
        <end position="127"/>
    </location>
</feature>
<name>A0A0S2K0X0_9GAMM</name>
<accession>A0A0S2K0X0</accession>
<organism evidence="3 4">
    <name type="scientific">Pseudoalteromonas phenolica</name>
    <dbReference type="NCBI Taxonomy" id="161398"/>
    <lineage>
        <taxon>Bacteria</taxon>
        <taxon>Pseudomonadati</taxon>
        <taxon>Pseudomonadota</taxon>
        <taxon>Gammaproteobacteria</taxon>
        <taxon>Alteromonadales</taxon>
        <taxon>Pseudoalteromonadaceae</taxon>
        <taxon>Pseudoalteromonas</taxon>
    </lineage>
</organism>
<dbReference type="PATRIC" id="fig|161398.10.peg.1138"/>
<evidence type="ECO:0000313" key="4">
    <source>
        <dbReference type="Proteomes" id="UP000061457"/>
    </source>
</evidence>
<dbReference type="PROSITE" id="PS50109">
    <property type="entry name" value="HIS_KIN"/>
    <property type="match status" value="1"/>
</dbReference>
<dbReference type="InterPro" id="IPR036890">
    <property type="entry name" value="HATPase_C_sf"/>
</dbReference>
<dbReference type="PANTHER" id="PTHR34220">
    <property type="entry name" value="SENSOR HISTIDINE KINASE YPDA"/>
    <property type="match status" value="1"/>
</dbReference>
<feature type="transmembrane region" description="Helical" evidence="1">
    <location>
        <begin position="72"/>
        <end position="91"/>
    </location>
</feature>
<keyword evidence="3" id="KW-0418">Kinase</keyword>
<keyword evidence="1" id="KW-0812">Transmembrane</keyword>
<protein>
    <submittedName>
        <fullName evidence="3">Histidine kinase internal region</fullName>
    </submittedName>
</protein>
<evidence type="ECO:0000259" key="2">
    <source>
        <dbReference type="PROSITE" id="PS50109"/>
    </source>
</evidence>
<dbReference type="InterPro" id="IPR005467">
    <property type="entry name" value="His_kinase_dom"/>
</dbReference>
<keyword evidence="1" id="KW-1133">Transmembrane helix</keyword>
<evidence type="ECO:0000256" key="1">
    <source>
        <dbReference type="SAM" id="Phobius"/>
    </source>
</evidence>
<dbReference type="Pfam" id="PF02518">
    <property type="entry name" value="HATPase_c"/>
    <property type="match status" value="1"/>
</dbReference>
<dbReference type="InterPro" id="IPR010559">
    <property type="entry name" value="Sig_transdc_His_kin_internal"/>
</dbReference>